<sequence>MSADRKLFDAGHLGGLPLENRIAVAPMTRVSASANGVPTDTMRRYYAGFARGGFGLMVTEGIYTDRAWSQGYAGQPGLTDGEQAAAWRTVTNAVHAAGGRIVAQLMHAGALSQGNRFRADTIAPSAITPQGKQMEVYAGNGAYATPRAMTEADIGAVIDGFVRAARLARDVAGFDGVEIHGANGYLIDQFLTAHTNLRDDAWGGTIDRRARLALQIVRAVREAVGEDFTVGIRISQGKVNDFTHKWPEGVKGAHTVFAQLADAGIDYLHVTEFEAWKPAFADDARSLVQLARESAPKLTIVANGSLHDPARAVEVLEHGADVVTLGRGALANHDWPHRVRAGIAPRDFDPALLSPLGDIKPAELAVRE</sequence>
<dbReference type="PANTHER" id="PTHR43656">
    <property type="entry name" value="BINDING OXIDOREDUCTASE, PUTATIVE (AFU_ORTHOLOGUE AFUA_2G08260)-RELATED"/>
    <property type="match status" value="1"/>
</dbReference>
<protein>
    <submittedName>
        <fullName evidence="4">NADH oxidase</fullName>
        <ecNumber evidence="4">1.-.-.-</ecNumber>
    </submittedName>
</protein>
<dbReference type="Proteomes" id="UP000706525">
    <property type="component" value="Unassembled WGS sequence"/>
</dbReference>
<evidence type="ECO:0000256" key="1">
    <source>
        <dbReference type="ARBA" id="ARBA00022630"/>
    </source>
</evidence>
<keyword evidence="1" id="KW-0285">Flavoprotein</keyword>
<dbReference type="Pfam" id="PF00724">
    <property type="entry name" value="Oxidored_FMN"/>
    <property type="match status" value="1"/>
</dbReference>
<evidence type="ECO:0000259" key="3">
    <source>
        <dbReference type="Pfam" id="PF00724"/>
    </source>
</evidence>
<dbReference type="RefSeq" id="WP_223993662.1">
    <property type="nucleotide sequence ID" value="NZ_CAJZAG010000011.1"/>
</dbReference>
<evidence type="ECO:0000313" key="4">
    <source>
        <dbReference type="EMBL" id="CAG9182872.1"/>
    </source>
</evidence>
<dbReference type="InterPro" id="IPR001155">
    <property type="entry name" value="OxRdtase_FMN_N"/>
</dbReference>
<dbReference type="InterPro" id="IPR013785">
    <property type="entry name" value="Aldolase_TIM"/>
</dbReference>
<dbReference type="Gene3D" id="3.20.20.70">
    <property type="entry name" value="Aldolase class I"/>
    <property type="match status" value="1"/>
</dbReference>
<feature type="domain" description="NADH:flavin oxidoreductase/NADH oxidase N-terminal" evidence="3">
    <location>
        <begin position="7"/>
        <end position="343"/>
    </location>
</feature>
<organism evidence="4 5">
    <name type="scientific">Cupriavidus pampae</name>
    <dbReference type="NCBI Taxonomy" id="659251"/>
    <lineage>
        <taxon>Bacteria</taxon>
        <taxon>Pseudomonadati</taxon>
        <taxon>Pseudomonadota</taxon>
        <taxon>Betaproteobacteria</taxon>
        <taxon>Burkholderiales</taxon>
        <taxon>Burkholderiaceae</taxon>
        <taxon>Cupriavidus</taxon>
    </lineage>
</organism>
<dbReference type="InterPro" id="IPR051799">
    <property type="entry name" value="NADH_flavin_oxidoreductase"/>
</dbReference>
<dbReference type="CDD" id="cd02803">
    <property type="entry name" value="OYE_like_FMN_family"/>
    <property type="match status" value="1"/>
</dbReference>
<dbReference type="SUPFAM" id="SSF51395">
    <property type="entry name" value="FMN-linked oxidoreductases"/>
    <property type="match status" value="1"/>
</dbReference>
<dbReference type="EMBL" id="CAJZAG010000011">
    <property type="protein sequence ID" value="CAG9182872.1"/>
    <property type="molecule type" value="Genomic_DNA"/>
</dbReference>
<keyword evidence="5" id="KW-1185">Reference proteome</keyword>
<evidence type="ECO:0000313" key="5">
    <source>
        <dbReference type="Proteomes" id="UP000706525"/>
    </source>
</evidence>
<proteinExistence type="predicted"/>
<dbReference type="GO" id="GO:0016491">
    <property type="term" value="F:oxidoreductase activity"/>
    <property type="evidence" value="ECO:0007669"/>
    <property type="project" value="UniProtKB-KW"/>
</dbReference>
<evidence type="ECO:0000256" key="2">
    <source>
        <dbReference type="ARBA" id="ARBA00023002"/>
    </source>
</evidence>
<reference evidence="4 5" key="1">
    <citation type="submission" date="2021-08" db="EMBL/GenBank/DDBJ databases">
        <authorList>
            <person name="Peeters C."/>
        </authorList>
    </citation>
    <scope>NUCLEOTIDE SEQUENCE [LARGE SCALE GENOMIC DNA]</scope>
    <source>
        <strain evidence="4 5">LMG 32289</strain>
    </source>
</reference>
<dbReference type="PANTHER" id="PTHR43656:SF2">
    <property type="entry name" value="BINDING OXIDOREDUCTASE, PUTATIVE (AFU_ORTHOLOGUE AFUA_2G08260)-RELATED"/>
    <property type="match status" value="1"/>
</dbReference>
<accession>A0ABN7ZF20</accession>
<dbReference type="EC" id="1.-.-.-" evidence="4"/>
<gene>
    <name evidence="4" type="ORF">LMG32289_05215</name>
</gene>
<name>A0ABN7ZF20_9BURK</name>
<keyword evidence="2 4" id="KW-0560">Oxidoreductase</keyword>
<comment type="caution">
    <text evidence="4">The sequence shown here is derived from an EMBL/GenBank/DDBJ whole genome shotgun (WGS) entry which is preliminary data.</text>
</comment>